<dbReference type="Pfam" id="PF26298">
    <property type="entry name" value="MurL_epimerase_C"/>
    <property type="match status" value="1"/>
</dbReference>
<comment type="catalytic activity">
    <reaction evidence="1">
        <text>UDP-N-acetyl-alpha-D-muramoyl-L-alanyl-L-glutamate + ATP + H2O = UDP-N-acetyl-alpha-D-muramoyl-L-alanyl-D-glutamate + AMP + diphosphate + H(+)</text>
        <dbReference type="Rhea" id="RHEA:58812"/>
        <dbReference type="ChEBI" id="CHEBI:15377"/>
        <dbReference type="ChEBI" id="CHEBI:15378"/>
        <dbReference type="ChEBI" id="CHEBI:30616"/>
        <dbReference type="ChEBI" id="CHEBI:33019"/>
        <dbReference type="ChEBI" id="CHEBI:83900"/>
        <dbReference type="ChEBI" id="CHEBI:142725"/>
        <dbReference type="ChEBI" id="CHEBI:456215"/>
        <dbReference type="EC" id="5.1.1.23"/>
    </reaction>
</comment>
<evidence type="ECO:0000259" key="3">
    <source>
        <dbReference type="Pfam" id="PF26299"/>
    </source>
</evidence>
<organism evidence="4 5">
    <name type="scientific">Candidatus Kerfeldbacteria bacterium RIFCSPHIGHO2_02_FULL_42_14</name>
    <dbReference type="NCBI Taxonomy" id="1798540"/>
    <lineage>
        <taxon>Bacteria</taxon>
        <taxon>Candidatus Kerfeldiibacteriota</taxon>
    </lineage>
</organism>
<dbReference type="GO" id="GO:0051301">
    <property type="term" value="P:cell division"/>
    <property type="evidence" value="ECO:0007669"/>
    <property type="project" value="UniProtKB-KW"/>
</dbReference>
<proteinExistence type="inferred from homology"/>
<protein>
    <recommendedName>
        <fullName evidence="1">UDP-N-acetyl-alpha-D-muramoyl-L-alanyl-L-glutamate epimerase</fullName>
        <ecNumber evidence="1">5.1.1.23</ecNumber>
    </recommendedName>
    <alternativeName>
        <fullName evidence="1">UDP-MurNAc-L-Ala-L-Glu epimerase</fullName>
    </alternativeName>
</protein>
<comment type="pathway">
    <text evidence="1">Cell wall biogenesis; peptidoglycan biosynthesis.</text>
</comment>
<dbReference type="InterPro" id="IPR058741">
    <property type="entry name" value="MurL_C"/>
</dbReference>
<dbReference type="GO" id="GO:0009252">
    <property type="term" value="P:peptidoglycan biosynthetic process"/>
    <property type="evidence" value="ECO:0007669"/>
    <property type="project" value="UniProtKB-UniRule"/>
</dbReference>
<gene>
    <name evidence="1" type="primary">murL</name>
    <name evidence="4" type="ORF">A3B74_01130</name>
</gene>
<dbReference type="HAMAP" id="MF_02209">
    <property type="entry name" value="MurL"/>
    <property type="match status" value="1"/>
</dbReference>
<keyword evidence="1" id="KW-0133">Cell shape</keyword>
<reference evidence="4 5" key="1">
    <citation type="journal article" date="2016" name="Nat. Commun.">
        <title>Thousands of microbial genomes shed light on interconnected biogeochemical processes in an aquifer system.</title>
        <authorList>
            <person name="Anantharaman K."/>
            <person name="Brown C.T."/>
            <person name="Hug L.A."/>
            <person name="Sharon I."/>
            <person name="Castelle C.J."/>
            <person name="Probst A.J."/>
            <person name="Thomas B.C."/>
            <person name="Singh A."/>
            <person name="Wilkins M.J."/>
            <person name="Karaoz U."/>
            <person name="Brodie E.L."/>
            <person name="Williams K.H."/>
            <person name="Hubbard S.S."/>
            <person name="Banfield J.F."/>
        </authorList>
    </citation>
    <scope>NUCLEOTIDE SEQUENCE [LARGE SCALE GENOMIC DNA]</scope>
</reference>
<accession>A0A1G2AS00</accession>
<dbReference type="GO" id="GO:0005737">
    <property type="term" value="C:cytoplasm"/>
    <property type="evidence" value="ECO:0007669"/>
    <property type="project" value="UniProtKB-UniRule"/>
</dbReference>
<dbReference type="InterPro" id="IPR043689">
    <property type="entry name" value="MurL"/>
</dbReference>
<dbReference type="GO" id="GO:0071555">
    <property type="term" value="P:cell wall organization"/>
    <property type="evidence" value="ECO:0007669"/>
    <property type="project" value="UniProtKB-KW"/>
</dbReference>
<comment type="caution">
    <text evidence="4">The sequence shown here is derived from an EMBL/GenBank/DDBJ whole genome shotgun (WGS) entry which is preliminary data.</text>
</comment>
<dbReference type="GO" id="GO:0008360">
    <property type="term" value="P:regulation of cell shape"/>
    <property type="evidence" value="ECO:0007669"/>
    <property type="project" value="UniProtKB-KW"/>
</dbReference>
<dbReference type="EMBL" id="MHKB01000009">
    <property type="protein sequence ID" value="OGY79425.1"/>
    <property type="molecule type" value="Genomic_DNA"/>
</dbReference>
<dbReference type="InterPro" id="IPR058740">
    <property type="entry name" value="MurL_N"/>
</dbReference>
<evidence type="ECO:0000313" key="5">
    <source>
        <dbReference type="Proteomes" id="UP000177165"/>
    </source>
</evidence>
<keyword evidence="1" id="KW-0961">Cell wall biogenesis/degradation</keyword>
<evidence type="ECO:0000256" key="1">
    <source>
        <dbReference type="HAMAP-Rule" id="MF_02209"/>
    </source>
</evidence>
<dbReference type="InterPro" id="IPR014729">
    <property type="entry name" value="Rossmann-like_a/b/a_fold"/>
</dbReference>
<dbReference type="EC" id="5.1.1.23" evidence="1"/>
<dbReference type="Proteomes" id="UP000177165">
    <property type="component" value="Unassembled WGS sequence"/>
</dbReference>
<feature type="domain" description="MurL N-terminal" evidence="3">
    <location>
        <begin position="9"/>
        <end position="301"/>
    </location>
</feature>
<dbReference type="UniPathway" id="UPA00219"/>
<evidence type="ECO:0000313" key="4">
    <source>
        <dbReference type="EMBL" id="OGY79425.1"/>
    </source>
</evidence>
<comment type="function">
    <text evidence="1">Cell wall formation. Catalyzes epimerization of the terminal L-glutamate in UDP-N-acetyl-alpha-D-muramoyl-L-alanyl-L-glutamate.</text>
</comment>
<comment type="similarity">
    <text evidence="1">Belongs to the MurL family.</text>
</comment>
<dbReference type="GO" id="GO:0016855">
    <property type="term" value="F:racemase and epimerase activity, acting on amino acids and derivatives"/>
    <property type="evidence" value="ECO:0007669"/>
    <property type="project" value="UniProtKB-UniRule"/>
</dbReference>
<name>A0A1G2AS00_9BACT</name>
<keyword evidence="1" id="KW-0573">Peptidoglycan synthesis</keyword>
<dbReference type="AlphaFoldDB" id="A0A1G2AS00"/>
<dbReference type="STRING" id="1798540.A3B74_01130"/>
<feature type="domain" description="MurL C-terminal" evidence="2">
    <location>
        <begin position="323"/>
        <end position="409"/>
    </location>
</feature>
<sequence>MTLQELRIQHPCFHYRSFAYALKGEILQLDFVFELEPDIIFQPRTFIHGLDITRFSTLRPQLLNHFIFHLGLLELLSYWKTACSPVIEIASGVLDEAQIAWWQDLFLQGLGEFFYVNQIDYTAPDFVRFKVLPHTRAYTESDSTPQCFQGSLDAKRILVPVGGGRDSIVTLEFLKKTPHELSAFLINPTQAQRDVVQISELTRQIIVERRLDSKLFDLNAAGYLNGHVPISAYYAFYACFVAVLLGYKFVSISQERSSNEGTVDFYGLSVNHQYSKTFEFEEKFRKYFTSVLASDLEYFSLLRPLYSVQISKIFANTPKYFPVFRSCNRGQKTNTWCGVCAKCLFTYASLFPFVSESVLQSIFGADILSKSELRETALELIGKRPAKPFECVGTFEENKVVFFLCMQKFQKSYADKPLPSVLGVVSAALVEETDMAQRAQALLSSWNTQHHVPEQFAELLHAFVE</sequence>
<dbReference type="Gene3D" id="3.40.50.620">
    <property type="entry name" value="HUPs"/>
    <property type="match status" value="1"/>
</dbReference>
<keyword evidence="1" id="KW-0413">Isomerase</keyword>
<keyword evidence="1" id="KW-0131">Cell cycle</keyword>
<keyword evidence="1" id="KW-0132">Cell division</keyword>
<evidence type="ECO:0000259" key="2">
    <source>
        <dbReference type="Pfam" id="PF26298"/>
    </source>
</evidence>
<dbReference type="Pfam" id="PF26299">
    <property type="entry name" value="MurL_N"/>
    <property type="match status" value="1"/>
</dbReference>